<organism evidence="1 2">
    <name type="scientific">Claviceps pusilla</name>
    <dbReference type="NCBI Taxonomy" id="123648"/>
    <lineage>
        <taxon>Eukaryota</taxon>
        <taxon>Fungi</taxon>
        <taxon>Dikarya</taxon>
        <taxon>Ascomycota</taxon>
        <taxon>Pezizomycotina</taxon>
        <taxon>Sordariomycetes</taxon>
        <taxon>Hypocreomycetidae</taxon>
        <taxon>Hypocreales</taxon>
        <taxon>Clavicipitaceae</taxon>
        <taxon>Claviceps</taxon>
    </lineage>
</organism>
<accession>A0A9P7N4W6</accession>
<dbReference type="OrthoDB" id="4835952at2759"/>
<dbReference type="EMBL" id="SRPW01002538">
    <property type="protein sequence ID" value="KAG5992140.1"/>
    <property type="molecule type" value="Genomic_DNA"/>
</dbReference>
<dbReference type="AlphaFoldDB" id="A0A9P7N4W6"/>
<sequence length="54" mass="5966">MYLLYTLTDGHNDVFIRQELVVDTQAPAMTDKQGNVVPFDAKLVNLANTNAGIE</sequence>
<name>A0A9P7N4W6_9HYPO</name>
<protein>
    <submittedName>
        <fullName evidence="1">Uncharacterized protein</fullName>
    </submittedName>
</protein>
<reference evidence="1" key="1">
    <citation type="journal article" date="2020" name="bioRxiv">
        <title>Whole genome comparisons of ergot fungi reveals the divergence and evolution of species within the genus Claviceps are the result of varying mechanisms driving genome evolution and host range expansion.</title>
        <authorList>
            <person name="Wyka S.A."/>
            <person name="Mondo S.J."/>
            <person name="Liu M."/>
            <person name="Dettman J."/>
            <person name="Nalam V."/>
            <person name="Broders K.D."/>
        </authorList>
    </citation>
    <scope>NUCLEOTIDE SEQUENCE</scope>
    <source>
        <strain evidence="1">CCC 602</strain>
    </source>
</reference>
<dbReference type="Proteomes" id="UP000748025">
    <property type="component" value="Unassembled WGS sequence"/>
</dbReference>
<evidence type="ECO:0000313" key="2">
    <source>
        <dbReference type="Proteomes" id="UP000748025"/>
    </source>
</evidence>
<gene>
    <name evidence="1" type="ORF">E4U43_003841</name>
</gene>
<evidence type="ECO:0000313" key="1">
    <source>
        <dbReference type="EMBL" id="KAG5992140.1"/>
    </source>
</evidence>
<comment type="caution">
    <text evidence="1">The sequence shown here is derived from an EMBL/GenBank/DDBJ whole genome shotgun (WGS) entry which is preliminary data.</text>
</comment>
<keyword evidence="2" id="KW-1185">Reference proteome</keyword>
<proteinExistence type="predicted"/>